<evidence type="ECO:0000313" key="1">
    <source>
        <dbReference type="EMBL" id="CAG5111137.1"/>
    </source>
</evidence>
<accession>A0ABN7SZZ4</accession>
<dbReference type="Proteomes" id="UP001158576">
    <property type="component" value="Chromosome 2"/>
</dbReference>
<gene>
    <name evidence="1" type="ORF">OKIOD_LOCUS14236</name>
</gene>
<dbReference type="InterPro" id="IPR033602">
    <property type="entry name" value="CIMAP3"/>
</dbReference>
<reference evidence="1 2" key="1">
    <citation type="submission" date="2021-04" db="EMBL/GenBank/DDBJ databases">
        <authorList>
            <person name="Bliznina A."/>
        </authorList>
    </citation>
    <scope>NUCLEOTIDE SEQUENCE [LARGE SCALE GENOMIC DNA]</scope>
</reference>
<dbReference type="PANTHER" id="PTHR31508">
    <property type="entry name" value="PROTEIN PITCHFORK"/>
    <property type="match status" value="1"/>
</dbReference>
<keyword evidence="2" id="KW-1185">Reference proteome</keyword>
<name>A0ABN7SZZ4_OIKDI</name>
<proteinExistence type="predicted"/>
<dbReference type="PANTHER" id="PTHR31508:SF2">
    <property type="entry name" value="PROTEIN PITCHFORK"/>
    <property type="match status" value="1"/>
</dbReference>
<dbReference type="EMBL" id="OU015567">
    <property type="protein sequence ID" value="CAG5111137.1"/>
    <property type="molecule type" value="Genomic_DNA"/>
</dbReference>
<organism evidence="1 2">
    <name type="scientific">Oikopleura dioica</name>
    <name type="common">Tunicate</name>
    <dbReference type="NCBI Taxonomy" id="34765"/>
    <lineage>
        <taxon>Eukaryota</taxon>
        <taxon>Metazoa</taxon>
        <taxon>Chordata</taxon>
        <taxon>Tunicata</taxon>
        <taxon>Appendicularia</taxon>
        <taxon>Copelata</taxon>
        <taxon>Oikopleuridae</taxon>
        <taxon>Oikopleura</taxon>
    </lineage>
</organism>
<evidence type="ECO:0000313" key="2">
    <source>
        <dbReference type="Proteomes" id="UP001158576"/>
    </source>
</evidence>
<sequence>MSIKHVAFGRGGDKRTFPSFVQPDRVGNENLLPVLYQDPKMGPGKYDIDRQTTFVSNFSPNILSPKGYIIGGRKSKRFEDQVESGVPPNFYFRRIHDEKVSRDSFLPFNSQKGPRFQKEKTVLGPTIGSYNVTEDFGRQVKHWRRAPASMKEKRRVPLNPTRSILIEEKEHKRYCRRLDYLSLYF</sequence>
<protein>
    <submittedName>
        <fullName evidence="1">Oidioi.mRNA.OKI2018_I69.chr2.g5471.t1.cds</fullName>
    </submittedName>
</protein>